<sequence length="756" mass="83207">MARLNDESHFIPEGHRHPSDQILSPQPCAPPTKEHHLLSSYETSHHHNLHNPSDNLTDDGEMSRDYNYPSSSSPSTRNSTSDIFSQDMADNELDLSQLKSRASSRSSFSSIPASVLIHPLEKLPSMRSMNPHEKMVAAYTLEEDDEARFGGFDDHPPQRTMNMHNIRTIRQREGAFRKPSSVRAMQMHTEDEADDDEYLTPPRRRGGLRSPGSSPIKRSPYYSPTAAAKVQPKPKKEYPLVLLHCNLLAPSLPVTGASLPQNQGIVEEILPVEYWKRWRRLQEKVGSGVTRDWGVLISHPEDLYDMLEERLLESLELQRARLHQGHFLGKEERHHGGDDGDDGDGDGDGSEREDYDDYYSDREESETDGEQGDECPDCGGRVQKHSDSNRKWEIRVFAANGLMRAGAWAAAWKEMEKVDVEVGLWLPSDVRRSLEKRLTEEQAVLKEEFGSSSIYDQTQGDIDPRRLSIQSHSRTGSDPRSFQASPPAKHVPVTLPVNAQSDEHASQPQAQSRKADGPQEDTKQPQIALQTLLINYFRVLAGDRRNIALVLMSILVVFLAIGARPELPQSILHTSPSNNVAFDNAPGVMVESPVLSATSSSFSERADFTSVPAASVSASESIIASAEASLSSQVEEVAAPSLVNANETPVESEPISSETVAPAEAEEGSAVEDDISSTLTSEVEEASTSPESPPSESAPSDSPGDDPTPSSTSVPEDESIDSETASPPAATEDANLDQPEDQEESYLETQVETEQD</sequence>
<feature type="compositionally biased region" description="Polar residues" evidence="1">
    <location>
        <begin position="643"/>
        <end position="659"/>
    </location>
</feature>
<feature type="compositionally biased region" description="Acidic residues" evidence="1">
    <location>
        <begin position="664"/>
        <end position="675"/>
    </location>
</feature>
<proteinExistence type="predicted"/>
<feature type="compositionally biased region" description="Basic and acidic residues" evidence="1">
    <location>
        <begin position="1"/>
        <end position="19"/>
    </location>
</feature>
<feature type="region of interest" description="Disordered" evidence="1">
    <location>
        <begin position="455"/>
        <end position="523"/>
    </location>
</feature>
<dbReference type="AlphaFoldDB" id="A0A9W9SHW6"/>
<reference evidence="2" key="2">
    <citation type="journal article" date="2023" name="IMA Fungus">
        <title>Comparative genomic study of the Penicillium genus elucidates a diverse pangenome and 15 lateral gene transfer events.</title>
        <authorList>
            <person name="Petersen C."/>
            <person name="Sorensen T."/>
            <person name="Nielsen M.R."/>
            <person name="Sondergaard T.E."/>
            <person name="Sorensen J.L."/>
            <person name="Fitzpatrick D.A."/>
            <person name="Frisvad J.C."/>
            <person name="Nielsen K.L."/>
        </authorList>
    </citation>
    <scope>NUCLEOTIDE SEQUENCE</scope>
    <source>
        <strain evidence="2">IBT 29677</strain>
    </source>
</reference>
<evidence type="ECO:0000313" key="2">
    <source>
        <dbReference type="EMBL" id="KAJ5378665.1"/>
    </source>
</evidence>
<comment type="caution">
    <text evidence="2">The sequence shown here is derived from an EMBL/GenBank/DDBJ whole genome shotgun (WGS) entry which is preliminary data.</text>
</comment>
<gene>
    <name evidence="2" type="ORF">N7509_011784</name>
</gene>
<feature type="compositionally biased region" description="Low complexity" evidence="1">
    <location>
        <begin position="686"/>
        <end position="714"/>
    </location>
</feature>
<name>A0A9W9SHW6_9EURO</name>
<dbReference type="EMBL" id="JAPZBU010000011">
    <property type="protein sequence ID" value="KAJ5378665.1"/>
    <property type="molecule type" value="Genomic_DNA"/>
</dbReference>
<evidence type="ECO:0000256" key="1">
    <source>
        <dbReference type="SAM" id="MobiDB-lite"/>
    </source>
</evidence>
<keyword evidence="3" id="KW-1185">Reference proteome</keyword>
<feature type="compositionally biased region" description="Low complexity" evidence="1">
    <location>
        <begin position="65"/>
        <end position="82"/>
    </location>
</feature>
<dbReference type="OrthoDB" id="5369448at2759"/>
<feature type="compositionally biased region" description="Basic and acidic residues" evidence="1">
    <location>
        <begin position="328"/>
        <end position="338"/>
    </location>
</feature>
<feature type="region of interest" description="Disordered" evidence="1">
    <location>
        <begin position="328"/>
        <end position="385"/>
    </location>
</feature>
<feature type="compositionally biased region" description="Polar residues" evidence="1">
    <location>
        <begin position="468"/>
        <end position="484"/>
    </location>
</feature>
<feature type="compositionally biased region" description="Acidic residues" evidence="1">
    <location>
        <begin position="339"/>
        <end position="376"/>
    </location>
</feature>
<evidence type="ECO:0000313" key="3">
    <source>
        <dbReference type="Proteomes" id="UP001147747"/>
    </source>
</evidence>
<organism evidence="2 3">
    <name type="scientific">Penicillium cosmopolitanum</name>
    <dbReference type="NCBI Taxonomy" id="1131564"/>
    <lineage>
        <taxon>Eukaryota</taxon>
        <taxon>Fungi</taxon>
        <taxon>Dikarya</taxon>
        <taxon>Ascomycota</taxon>
        <taxon>Pezizomycotina</taxon>
        <taxon>Eurotiomycetes</taxon>
        <taxon>Eurotiomycetidae</taxon>
        <taxon>Eurotiales</taxon>
        <taxon>Aspergillaceae</taxon>
        <taxon>Penicillium</taxon>
    </lineage>
</organism>
<dbReference type="RefSeq" id="XP_056482451.1">
    <property type="nucleotide sequence ID" value="XM_056636421.1"/>
</dbReference>
<dbReference type="Proteomes" id="UP001147747">
    <property type="component" value="Unassembled WGS sequence"/>
</dbReference>
<accession>A0A9W9SHW6</accession>
<dbReference type="GeneID" id="81375401"/>
<feature type="compositionally biased region" description="Basic and acidic residues" evidence="1">
    <location>
        <begin position="513"/>
        <end position="523"/>
    </location>
</feature>
<feature type="region of interest" description="Disordered" evidence="1">
    <location>
        <begin position="642"/>
        <end position="756"/>
    </location>
</feature>
<reference evidence="2" key="1">
    <citation type="submission" date="2022-12" db="EMBL/GenBank/DDBJ databases">
        <authorList>
            <person name="Petersen C."/>
        </authorList>
    </citation>
    <scope>NUCLEOTIDE SEQUENCE</scope>
    <source>
        <strain evidence="2">IBT 29677</strain>
    </source>
</reference>
<feature type="region of interest" description="Disordered" evidence="1">
    <location>
        <begin position="1"/>
        <end position="82"/>
    </location>
</feature>
<feature type="compositionally biased region" description="Acidic residues" evidence="1">
    <location>
        <begin position="734"/>
        <end position="756"/>
    </location>
</feature>
<feature type="region of interest" description="Disordered" evidence="1">
    <location>
        <begin position="177"/>
        <end position="230"/>
    </location>
</feature>
<evidence type="ECO:0008006" key="4">
    <source>
        <dbReference type="Google" id="ProtNLM"/>
    </source>
</evidence>
<protein>
    <recommendedName>
        <fullName evidence="4">Pathway-specific nitrogen regulator</fullName>
    </recommendedName>
</protein>